<reference evidence="2" key="1">
    <citation type="submission" date="2017-10" db="EMBL/GenBank/DDBJ databases">
        <authorList>
            <person name="Frank J."/>
        </authorList>
    </citation>
    <scope>NUCLEOTIDE SEQUENCE [LARGE SCALE GENOMIC DNA]</scope>
</reference>
<protein>
    <submittedName>
        <fullName evidence="1">Uncharacterized protein</fullName>
    </submittedName>
</protein>
<evidence type="ECO:0000313" key="2">
    <source>
        <dbReference type="Proteomes" id="UP000221734"/>
    </source>
</evidence>
<dbReference type="Proteomes" id="UP000221734">
    <property type="component" value="Chromosome Kuenenia_stuttgartiensis_MBR1"/>
</dbReference>
<sequence>MDPFSFPFEAGASQTIPFPSRSLVTSVFFIELKCYKKIELVNGMMQDGRLSMTVYEIASEKALAMTSRKRPLQ</sequence>
<proteinExistence type="predicted"/>
<name>A0A2C9CAL4_KUEST</name>
<keyword evidence="2" id="KW-1185">Reference proteome</keyword>
<organism evidence="1 2">
    <name type="scientific">Kuenenia stuttgartiensis</name>
    <dbReference type="NCBI Taxonomy" id="174633"/>
    <lineage>
        <taxon>Bacteria</taxon>
        <taxon>Pseudomonadati</taxon>
        <taxon>Planctomycetota</taxon>
        <taxon>Candidatus Brocadiia</taxon>
        <taxon>Candidatus Brocadiales</taxon>
        <taxon>Candidatus Brocadiaceae</taxon>
        <taxon>Candidatus Kuenenia</taxon>
    </lineage>
</organism>
<dbReference type="EMBL" id="LT934425">
    <property type="protein sequence ID" value="SOH02742.1"/>
    <property type="molecule type" value="Genomic_DNA"/>
</dbReference>
<gene>
    <name evidence="1" type="ORF">KSMBR1_0225</name>
</gene>
<evidence type="ECO:0000313" key="1">
    <source>
        <dbReference type="EMBL" id="SOH02742.1"/>
    </source>
</evidence>
<dbReference type="AlphaFoldDB" id="A0A2C9CAL4"/>
<accession>A0A2C9CAL4</accession>
<dbReference type="KEGG" id="kst:KSMBR1_0225"/>